<reference evidence="1" key="1">
    <citation type="submission" date="2022-07" db="EMBL/GenBank/DDBJ databases">
        <title>Phylogenomic reconstructions and comparative analyses of Kickxellomycotina fungi.</title>
        <authorList>
            <person name="Reynolds N.K."/>
            <person name="Stajich J.E."/>
            <person name="Barry K."/>
            <person name="Grigoriev I.V."/>
            <person name="Crous P."/>
            <person name="Smith M.E."/>
        </authorList>
    </citation>
    <scope>NUCLEOTIDE SEQUENCE</scope>
    <source>
        <strain evidence="1">BCRC 34191</strain>
    </source>
</reference>
<evidence type="ECO:0000313" key="1">
    <source>
        <dbReference type="EMBL" id="KAJ2768471.1"/>
    </source>
</evidence>
<comment type="caution">
    <text evidence="1">The sequence shown here is derived from an EMBL/GenBank/DDBJ whole genome shotgun (WGS) entry which is preliminary data.</text>
</comment>
<proteinExistence type="predicted"/>
<dbReference type="EMBL" id="JANBUK010003209">
    <property type="protein sequence ID" value="KAJ2768471.1"/>
    <property type="molecule type" value="Genomic_DNA"/>
</dbReference>
<organism evidence="1 2">
    <name type="scientific">Coemansia linderi</name>
    <dbReference type="NCBI Taxonomy" id="2663919"/>
    <lineage>
        <taxon>Eukaryota</taxon>
        <taxon>Fungi</taxon>
        <taxon>Fungi incertae sedis</taxon>
        <taxon>Zoopagomycota</taxon>
        <taxon>Kickxellomycotina</taxon>
        <taxon>Kickxellomycetes</taxon>
        <taxon>Kickxellales</taxon>
        <taxon>Kickxellaceae</taxon>
        <taxon>Coemansia</taxon>
    </lineage>
</organism>
<accession>A0ACC1JW33</accession>
<dbReference type="Proteomes" id="UP001140066">
    <property type="component" value="Unassembled WGS sequence"/>
</dbReference>
<evidence type="ECO:0000313" key="2">
    <source>
        <dbReference type="Proteomes" id="UP001140066"/>
    </source>
</evidence>
<gene>
    <name evidence="1" type="ORF">GGI18_005589</name>
</gene>
<protein>
    <submittedName>
        <fullName evidence="1">Uncharacterized protein</fullName>
    </submittedName>
</protein>
<sequence length="318" mass="33910">MTLMSFPLLGSSHKYPASLSHSDKSTLHRSDASVSALAFSSSGQWLVTGHQTHGHLTVWDVALGSATPIRRSGNSSRSATLHVGISPNGRYVVSTHASGQLRLWETENWTSRVWSDLRVNASQIVWSPDSRSLFFSVAGSADIFALALYRPPPSLEAEIALVTSFEPHDTAPSDGGSNSTERIRVGAAIKSLALDPKGQRLVVSFEDDSASAMADISLLAVYLVSAEALFRAGASSSALMPLGYIRGPGWGEQLRVDTPDSALPESSTKKKRARLGLPIPSWLGFAPNFESGALLSVAWANGKVSFVPMLFNAGAFTK</sequence>
<keyword evidence="2" id="KW-1185">Reference proteome</keyword>
<name>A0ACC1JW33_9FUNG</name>